<dbReference type="RefSeq" id="WP_009259767.1">
    <property type="nucleotide sequence ID" value="NZ_QSVQ01000002.1"/>
</dbReference>
<evidence type="ECO:0000313" key="2">
    <source>
        <dbReference type="Proteomes" id="UP000261055"/>
    </source>
</evidence>
<name>A0A3E5GW51_9FIRM</name>
<dbReference type="AlphaFoldDB" id="A0A3E5GW51"/>
<gene>
    <name evidence="1" type="ORF">DXB12_03125</name>
</gene>
<organism evidence="1 2">
    <name type="scientific">Dorea formicigenerans</name>
    <dbReference type="NCBI Taxonomy" id="39486"/>
    <lineage>
        <taxon>Bacteria</taxon>
        <taxon>Bacillati</taxon>
        <taxon>Bacillota</taxon>
        <taxon>Clostridia</taxon>
        <taxon>Lachnospirales</taxon>
        <taxon>Lachnospiraceae</taxon>
        <taxon>Dorea</taxon>
    </lineage>
</organism>
<comment type="caution">
    <text evidence="1">The sequence shown here is derived from an EMBL/GenBank/DDBJ whole genome shotgun (WGS) entry which is preliminary data.</text>
</comment>
<dbReference type="EMBL" id="QSVQ01000002">
    <property type="protein sequence ID" value="RGO54103.1"/>
    <property type="molecule type" value="Genomic_DNA"/>
</dbReference>
<evidence type="ECO:0000313" key="1">
    <source>
        <dbReference type="EMBL" id="RGO54103.1"/>
    </source>
</evidence>
<accession>A0A3E5GW51</accession>
<dbReference type="Proteomes" id="UP000261055">
    <property type="component" value="Unassembled WGS sequence"/>
</dbReference>
<proteinExistence type="predicted"/>
<protein>
    <submittedName>
        <fullName evidence="1">Uncharacterized protein</fullName>
    </submittedName>
</protein>
<reference evidence="1 2" key="1">
    <citation type="submission" date="2018-08" db="EMBL/GenBank/DDBJ databases">
        <title>A genome reference for cultivated species of the human gut microbiota.</title>
        <authorList>
            <person name="Zou Y."/>
            <person name="Xue W."/>
            <person name="Luo G."/>
        </authorList>
    </citation>
    <scope>NUCLEOTIDE SEQUENCE [LARGE SCALE GENOMIC DNA]</scope>
    <source>
        <strain evidence="1 2">OM02-12</strain>
    </source>
</reference>
<sequence length="162" mass="17552">MLNKNEMNAKANAADVDVDLLVAGIGEMLDGIRHCLKATDLHSSSTDSDYILMVAALPGKGIQVKDVTECFDVLKCFGTDDSVIQAPDCDLLMSYDERQILVLDGRKYLVGPAIFYDVDGDGEDVSVTAEDIYDVQRMVASRTVILCADGQDFPALLLNGEV</sequence>
<keyword evidence="2" id="KW-1185">Reference proteome</keyword>